<comment type="similarity">
    <text evidence="9">Belongs to the U2 small nuclear ribonucleoprotein A family.</text>
</comment>
<feature type="region of interest" description="Disordered" evidence="13">
    <location>
        <begin position="536"/>
        <end position="607"/>
    </location>
</feature>
<keyword evidence="15" id="KW-1185">Reference proteome</keyword>
<evidence type="ECO:0000256" key="5">
    <source>
        <dbReference type="ARBA" id="ARBA00022737"/>
    </source>
</evidence>
<dbReference type="Proteomes" id="UP000075902">
    <property type="component" value="Unassembled WGS sequence"/>
</dbReference>
<dbReference type="Pfam" id="PF13516">
    <property type="entry name" value="LRR_6"/>
    <property type="match status" value="1"/>
</dbReference>
<dbReference type="PROSITE" id="PS50096">
    <property type="entry name" value="IQ"/>
    <property type="match status" value="1"/>
</dbReference>
<protein>
    <recommendedName>
        <fullName evidence="11">Centrosomal protein of 97 kDa</fullName>
    </recommendedName>
    <alternativeName>
        <fullName evidence="12">Leucine-rich repeat and IQ domain-containing protein 2</fullName>
    </alternativeName>
</protein>
<dbReference type="GO" id="GO:0030030">
    <property type="term" value="P:cell projection organization"/>
    <property type="evidence" value="ECO:0007669"/>
    <property type="project" value="UniProtKB-KW"/>
</dbReference>
<evidence type="ECO:0000313" key="15">
    <source>
        <dbReference type="Proteomes" id="UP000075902"/>
    </source>
</evidence>
<feature type="compositionally biased region" description="Polar residues" evidence="13">
    <location>
        <begin position="899"/>
        <end position="910"/>
    </location>
</feature>
<dbReference type="Pfam" id="PF00612">
    <property type="entry name" value="IQ"/>
    <property type="match status" value="1"/>
</dbReference>
<evidence type="ECO:0000313" key="14">
    <source>
        <dbReference type="EnsemblMetazoa" id="AMEC014624-PA"/>
    </source>
</evidence>
<keyword evidence="3" id="KW-0963">Cytoplasm</keyword>
<keyword evidence="6" id="KW-0970">Cilium biogenesis/degradation</keyword>
<dbReference type="FunFam" id="3.80.10.10:FF:000165">
    <property type="entry name" value="Centrosomal protein of 97 kDa"/>
    <property type="match status" value="1"/>
</dbReference>
<dbReference type="InterPro" id="IPR000048">
    <property type="entry name" value="IQ_motif_EF-hand-BS"/>
</dbReference>
<keyword evidence="7" id="KW-0206">Cytoskeleton</keyword>
<dbReference type="GO" id="GO:0005686">
    <property type="term" value="C:U2 snRNP"/>
    <property type="evidence" value="ECO:0007669"/>
    <property type="project" value="TreeGrafter"/>
</dbReference>
<dbReference type="PANTHER" id="PTHR10552">
    <property type="entry name" value="U2 SMALL NUCLEAR RIBONUCLEOPROTEIN A"/>
    <property type="match status" value="1"/>
</dbReference>
<proteinExistence type="inferred from homology"/>
<name>A0A182U661_9DIPT</name>
<dbReference type="InterPro" id="IPR044640">
    <property type="entry name" value="RU2A"/>
</dbReference>
<dbReference type="EnsemblMetazoa" id="AMEC014624-RA">
    <property type="protein sequence ID" value="AMEC014624-PA"/>
    <property type="gene ID" value="AMEC014624"/>
</dbReference>
<evidence type="ECO:0000256" key="2">
    <source>
        <dbReference type="ARBA" id="ARBA00004300"/>
    </source>
</evidence>
<dbReference type="CDD" id="cd23767">
    <property type="entry name" value="IQCD"/>
    <property type="match status" value="1"/>
</dbReference>
<evidence type="ECO:0000256" key="9">
    <source>
        <dbReference type="ARBA" id="ARBA00024196"/>
    </source>
</evidence>
<feature type="compositionally biased region" description="Basic and acidic residues" evidence="13">
    <location>
        <begin position="925"/>
        <end position="936"/>
    </location>
</feature>
<dbReference type="PANTHER" id="PTHR10552:SF6">
    <property type="entry name" value="U2 SMALL NUCLEAR RIBONUCLEOPROTEIN A"/>
    <property type="match status" value="1"/>
</dbReference>
<comment type="function">
    <text evidence="10">Acts as a key negative regulator of ciliogenesis in collaboration with CCP110 by capping the mother centriole thereby preventing cilia formation. Required for recruitment of CCP110 to the centrosome.</text>
</comment>
<dbReference type="Gene3D" id="3.80.10.10">
    <property type="entry name" value="Ribonuclease Inhibitor"/>
    <property type="match status" value="2"/>
</dbReference>
<organism evidence="14 15">
    <name type="scientific">Anopheles melas</name>
    <dbReference type="NCBI Taxonomy" id="34690"/>
    <lineage>
        <taxon>Eukaryota</taxon>
        <taxon>Metazoa</taxon>
        <taxon>Ecdysozoa</taxon>
        <taxon>Arthropoda</taxon>
        <taxon>Hexapoda</taxon>
        <taxon>Insecta</taxon>
        <taxon>Pterygota</taxon>
        <taxon>Neoptera</taxon>
        <taxon>Endopterygota</taxon>
        <taxon>Diptera</taxon>
        <taxon>Nematocera</taxon>
        <taxon>Culicoidea</taxon>
        <taxon>Culicidae</taxon>
        <taxon>Anophelinae</taxon>
        <taxon>Anopheles</taxon>
    </lineage>
</organism>
<evidence type="ECO:0000256" key="11">
    <source>
        <dbReference type="ARBA" id="ARBA00068862"/>
    </source>
</evidence>
<feature type="compositionally biased region" description="Polar residues" evidence="13">
    <location>
        <begin position="323"/>
        <end position="340"/>
    </location>
</feature>
<feature type="compositionally biased region" description="Low complexity" evidence="13">
    <location>
        <begin position="374"/>
        <end position="393"/>
    </location>
</feature>
<dbReference type="Pfam" id="PF14580">
    <property type="entry name" value="LRR_9"/>
    <property type="match status" value="1"/>
</dbReference>
<dbReference type="InterPro" id="IPR001611">
    <property type="entry name" value="Leu-rich_rpt"/>
</dbReference>
<feature type="region of interest" description="Disordered" evidence="13">
    <location>
        <begin position="318"/>
        <end position="393"/>
    </location>
</feature>
<comment type="subcellular location">
    <subcellularLocation>
        <location evidence="2">Cytoplasm</location>
        <location evidence="2">Cytoskeleton</location>
        <location evidence="2">Microtubule organizing center</location>
        <location evidence="2">Centrosome</location>
    </subcellularLocation>
    <subcellularLocation>
        <location evidence="1">Nucleus</location>
    </subcellularLocation>
</comment>
<dbReference type="PROSITE" id="PS51450">
    <property type="entry name" value="LRR"/>
    <property type="match status" value="5"/>
</dbReference>
<evidence type="ECO:0000256" key="3">
    <source>
        <dbReference type="ARBA" id="ARBA00022490"/>
    </source>
</evidence>
<accession>A0A182U661</accession>
<dbReference type="STRING" id="34690.A0A182U661"/>
<evidence type="ECO:0000256" key="6">
    <source>
        <dbReference type="ARBA" id="ARBA00022794"/>
    </source>
</evidence>
<feature type="compositionally biased region" description="Low complexity" evidence="13">
    <location>
        <begin position="564"/>
        <end position="586"/>
    </location>
</feature>
<keyword evidence="4" id="KW-0433">Leucine-rich repeat</keyword>
<dbReference type="VEuPathDB" id="VectorBase:AMEC014624"/>
<evidence type="ECO:0000256" key="8">
    <source>
        <dbReference type="ARBA" id="ARBA00023242"/>
    </source>
</evidence>
<reference evidence="14" key="2">
    <citation type="submission" date="2020-05" db="UniProtKB">
        <authorList>
            <consortium name="EnsemblMetazoa"/>
        </authorList>
    </citation>
    <scope>IDENTIFICATION</scope>
    <source>
        <strain evidence="14">CM1001059</strain>
    </source>
</reference>
<dbReference type="InterPro" id="IPR032675">
    <property type="entry name" value="LRR_dom_sf"/>
</dbReference>
<feature type="region of interest" description="Disordered" evidence="13">
    <location>
        <begin position="643"/>
        <end position="662"/>
    </location>
</feature>
<feature type="compositionally biased region" description="Low complexity" evidence="13">
    <location>
        <begin position="646"/>
        <end position="657"/>
    </location>
</feature>
<reference evidence="15" key="1">
    <citation type="submission" date="2014-01" db="EMBL/GenBank/DDBJ databases">
        <title>The Genome Sequence of Anopheles melas CM1001059_A (V2).</title>
        <authorList>
            <consortium name="The Broad Institute Genomics Platform"/>
            <person name="Neafsey D.E."/>
            <person name="Besansky N."/>
            <person name="Howell P."/>
            <person name="Walton C."/>
            <person name="Young S.K."/>
            <person name="Zeng Q."/>
            <person name="Gargeya S."/>
            <person name="Fitzgerald M."/>
            <person name="Haas B."/>
            <person name="Abouelleil A."/>
            <person name="Allen A.W."/>
            <person name="Alvarado L."/>
            <person name="Arachchi H.M."/>
            <person name="Berlin A.M."/>
            <person name="Chapman S.B."/>
            <person name="Gainer-Dewar J."/>
            <person name="Goldberg J."/>
            <person name="Griggs A."/>
            <person name="Gujja S."/>
            <person name="Hansen M."/>
            <person name="Howarth C."/>
            <person name="Imamovic A."/>
            <person name="Ireland A."/>
            <person name="Larimer J."/>
            <person name="McCowan C."/>
            <person name="Murphy C."/>
            <person name="Pearson M."/>
            <person name="Poon T.W."/>
            <person name="Priest M."/>
            <person name="Roberts A."/>
            <person name="Saif S."/>
            <person name="Shea T."/>
            <person name="Sisk P."/>
            <person name="Sykes S."/>
            <person name="Wortman J."/>
            <person name="Nusbaum C."/>
            <person name="Birren B."/>
        </authorList>
    </citation>
    <scope>NUCLEOTIDE SEQUENCE [LARGE SCALE GENOMIC DNA]</scope>
    <source>
        <strain evidence="15">CM1001059</strain>
    </source>
</reference>
<evidence type="ECO:0000256" key="13">
    <source>
        <dbReference type="SAM" id="MobiDB-lite"/>
    </source>
</evidence>
<dbReference type="SMART" id="SM00015">
    <property type="entry name" value="IQ"/>
    <property type="match status" value="1"/>
</dbReference>
<dbReference type="GO" id="GO:0030620">
    <property type="term" value="F:U2 snRNA binding"/>
    <property type="evidence" value="ECO:0007669"/>
    <property type="project" value="InterPro"/>
</dbReference>
<keyword evidence="5" id="KW-0677">Repeat</keyword>
<dbReference type="GO" id="GO:0005813">
    <property type="term" value="C:centrosome"/>
    <property type="evidence" value="ECO:0007669"/>
    <property type="project" value="UniProtKB-SubCell"/>
</dbReference>
<evidence type="ECO:0000256" key="7">
    <source>
        <dbReference type="ARBA" id="ARBA00023212"/>
    </source>
</evidence>
<dbReference type="SUPFAM" id="SSF52075">
    <property type="entry name" value="Outer arm dynein light chain 1"/>
    <property type="match status" value="1"/>
</dbReference>
<evidence type="ECO:0000256" key="4">
    <source>
        <dbReference type="ARBA" id="ARBA00022614"/>
    </source>
</evidence>
<feature type="compositionally biased region" description="Polar residues" evidence="13">
    <location>
        <begin position="348"/>
        <end position="373"/>
    </location>
</feature>
<evidence type="ECO:0000256" key="10">
    <source>
        <dbReference type="ARBA" id="ARBA00058656"/>
    </source>
</evidence>
<feature type="region of interest" description="Disordered" evidence="13">
    <location>
        <begin position="899"/>
        <end position="985"/>
    </location>
</feature>
<evidence type="ECO:0000256" key="1">
    <source>
        <dbReference type="ARBA" id="ARBA00004123"/>
    </source>
</evidence>
<feature type="compositionally biased region" description="Basic and acidic residues" evidence="13">
    <location>
        <begin position="944"/>
        <end position="970"/>
    </location>
</feature>
<dbReference type="AlphaFoldDB" id="A0A182U661"/>
<evidence type="ECO:0000256" key="12">
    <source>
        <dbReference type="ARBA" id="ARBA00076677"/>
    </source>
</evidence>
<keyword evidence="8" id="KW-0539">Nucleus</keyword>
<dbReference type="SMART" id="SM00365">
    <property type="entry name" value="LRR_SD22"/>
    <property type="match status" value="5"/>
</dbReference>
<sequence length="985" mass="108377">MDLEIEAQKPTLDLAKKCLKKVPKMEDAQQYKVLILDDNELQKIDNIDSYLKIEKVSKAACIWQRSPHHHHHINCFFQLSLCKNQLLRMYGVCRLHCLRELNLSYNGILTIEGLKDLVYLTHLNLECNNIKTIEHLNTNVNLHYLNLSENSITSVSDISYLKNLKELYLNGNRISHLRQCDKHLPQSLETLTLAKNNIADLNEICTLSHLNNLNSITIADNPCVQMAGNVVGFDYRPFVLNWCMSVKHIDGFVVTAIESLKAEWLYSQGRGRQFRIGEQIALARYLSSVCPLSGEALENQNERKLRLILSKAQQHQRQLQEQTTLGSDGANQSANNSPSSLRRKGQATRIQSPRVSRLSGRQNSPDAMSNSYHGNLSNNSMSSGHSESSSGGSQLFELTRSLIDNITSDSTIMSQSLDPNMLASSNNTTASANSMAGTGTGNECIVLSKQHSAATNQNHGNLYNDQILNPAVITGGGPLTAASKMVPVPESLMSPDCGPTTTTAASIVQRNMQHCNMQPQPQTPQIPKAVKTKDINRSGAGQAGGGIPVATVNSKSGSPRTAKRNNSSERSSPSLSPRKTLNSHSSNGGGGNNSHSRPVSSQSKYSVHAAIATPSEGGSSNAVSSDDDSETINVEKLRTIRHKAAQQQTHHTLQHLGQGSGLKMKDKEAALSGVPAAKETMDDNKATENSAILIQKLWRGYVARKRTRDVVEKLFHKRTNDHILQLTKDMQITKEQLESGRKIQQLQMKALRQLWRKVTSMNPAEQSFATQNISGPAQVTVSEEEENCEQLAGDGAEHSTLQDLTKSCSMLMNQVQQLQGAVRDIVSCMQFLVHVPQPAQPSMSNASQQLQCSSETQTEIVAVHTPQLEQMPETFPFGKILDDAAKEQLLVSCNNKLSRPSTLPISSAETSPKLAGQEQSINVRESPRESTDKDSINCEVQMIRIEEADRGNEEENNDGEQKERDEKEMESIAQSKAVESGPVNP</sequence>
<dbReference type="GO" id="GO:0000398">
    <property type="term" value="P:mRNA splicing, via spliceosome"/>
    <property type="evidence" value="ECO:0007669"/>
    <property type="project" value="InterPro"/>
</dbReference>